<dbReference type="EMBL" id="GBXM01092087">
    <property type="protein sequence ID" value="JAH16490.1"/>
    <property type="molecule type" value="Transcribed_RNA"/>
</dbReference>
<organism evidence="1">
    <name type="scientific">Anguilla anguilla</name>
    <name type="common">European freshwater eel</name>
    <name type="synonym">Muraena anguilla</name>
    <dbReference type="NCBI Taxonomy" id="7936"/>
    <lineage>
        <taxon>Eukaryota</taxon>
        <taxon>Metazoa</taxon>
        <taxon>Chordata</taxon>
        <taxon>Craniata</taxon>
        <taxon>Vertebrata</taxon>
        <taxon>Euteleostomi</taxon>
        <taxon>Actinopterygii</taxon>
        <taxon>Neopterygii</taxon>
        <taxon>Teleostei</taxon>
        <taxon>Anguilliformes</taxon>
        <taxon>Anguillidae</taxon>
        <taxon>Anguilla</taxon>
    </lineage>
</organism>
<sequence length="17" mass="1974">MLCLVFICVCNGYILRL</sequence>
<proteinExistence type="predicted"/>
<reference evidence="1" key="1">
    <citation type="submission" date="2014-11" db="EMBL/GenBank/DDBJ databases">
        <authorList>
            <person name="Amaro Gonzalez C."/>
        </authorList>
    </citation>
    <scope>NUCLEOTIDE SEQUENCE</scope>
</reference>
<evidence type="ECO:0000313" key="1">
    <source>
        <dbReference type="EMBL" id="JAH16490.1"/>
    </source>
</evidence>
<name>A0A0E9QJG9_ANGAN</name>
<protein>
    <submittedName>
        <fullName evidence="1">Uncharacterized protein</fullName>
    </submittedName>
</protein>
<dbReference type="AlphaFoldDB" id="A0A0E9QJG9"/>
<accession>A0A0E9QJG9</accession>
<reference evidence="1" key="2">
    <citation type="journal article" date="2015" name="Fish Shellfish Immunol.">
        <title>Early steps in the European eel (Anguilla anguilla)-Vibrio vulnificus interaction in the gills: Role of the RtxA13 toxin.</title>
        <authorList>
            <person name="Callol A."/>
            <person name="Pajuelo D."/>
            <person name="Ebbesson L."/>
            <person name="Teles M."/>
            <person name="MacKenzie S."/>
            <person name="Amaro C."/>
        </authorList>
    </citation>
    <scope>NUCLEOTIDE SEQUENCE</scope>
</reference>